<evidence type="ECO:0000313" key="12">
    <source>
        <dbReference type="Proteomes" id="UP000035618"/>
    </source>
</evidence>
<dbReference type="InterPro" id="IPR001905">
    <property type="entry name" value="Ammonium_transpt"/>
</dbReference>
<feature type="transmembrane region" description="Helical" evidence="9">
    <location>
        <begin position="12"/>
        <end position="32"/>
    </location>
</feature>
<dbReference type="Proteomes" id="UP000035618">
    <property type="component" value="Unassembled WGS sequence"/>
</dbReference>
<dbReference type="NCBIfam" id="TIGR00836">
    <property type="entry name" value="amt"/>
    <property type="match status" value="1"/>
</dbReference>
<comment type="similarity">
    <text evidence="2 9">Belongs to the ammonia transporter channel (TC 1.A.11.2) family.</text>
</comment>
<reference evidence="11 12" key="1">
    <citation type="journal article" date="2015" name="BMC Microbiol.">
        <title>Lactobacillus ruminis strains cluster according to their mammalian gut source.</title>
        <authorList>
            <person name="O' Donnell M.M."/>
            <person name="Harris H.M."/>
            <person name="Lynch D.B."/>
            <person name="Ross R.P."/>
            <person name="O'Toole P.W."/>
        </authorList>
    </citation>
    <scope>NUCLEOTIDE SEQUENCE [LARGE SCALE GENOMIC DNA]</scope>
    <source>
        <strain evidence="11 12">ATCC 27780</strain>
    </source>
</reference>
<evidence type="ECO:0000256" key="5">
    <source>
        <dbReference type="ARBA" id="ARBA00022989"/>
    </source>
</evidence>
<dbReference type="PANTHER" id="PTHR43029">
    <property type="entry name" value="AMMONIUM TRANSPORTER MEP2"/>
    <property type="match status" value="1"/>
</dbReference>
<dbReference type="Pfam" id="PF00909">
    <property type="entry name" value="Ammonium_transp"/>
    <property type="match status" value="1"/>
</dbReference>
<dbReference type="PANTHER" id="PTHR43029:SF10">
    <property type="entry name" value="AMMONIUM TRANSPORTER MEP2"/>
    <property type="match status" value="1"/>
</dbReference>
<name>A0A837IU72_9LACO</name>
<dbReference type="SUPFAM" id="SSF111352">
    <property type="entry name" value="Ammonium transporter"/>
    <property type="match status" value="1"/>
</dbReference>
<keyword evidence="5 9" id="KW-1133">Transmembrane helix</keyword>
<evidence type="ECO:0000256" key="4">
    <source>
        <dbReference type="ARBA" id="ARBA00022692"/>
    </source>
</evidence>
<dbReference type="EMBL" id="JHAJ01000016">
    <property type="protein sequence ID" value="KLA47103.1"/>
    <property type="molecule type" value="Genomic_DNA"/>
</dbReference>
<proteinExistence type="inferred from homology"/>
<dbReference type="Gene3D" id="1.10.3430.10">
    <property type="entry name" value="Ammonium transporter AmtB like domains"/>
    <property type="match status" value="1"/>
</dbReference>
<comment type="caution">
    <text evidence="11">The sequence shown here is derived from an EMBL/GenBank/DDBJ whole genome shotgun (WGS) entry which is preliminary data.</text>
</comment>
<evidence type="ECO:0000256" key="2">
    <source>
        <dbReference type="ARBA" id="ARBA00005887"/>
    </source>
</evidence>
<dbReference type="AlphaFoldDB" id="A0A837IU72"/>
<comment type="subcellular location">
    <subcellularLocation>
        <location evidence="9">Cell membrane</location>
        <topology evidence="9">Multi-pass membrane protein</topology>
    </subcellularLocation>
    <subcellularLocation>
        <location evidence="1">Membrane</location>
        <topology evidence="1">Multi-pass membrane protein</topology>
    </subcellularLocation>
</comment>
<evidence type="ECO:0000256" key="6">
    <source>
        <dbReference type="ARBA" id="ARBA00023136"/>
    </source>
</evidence>
<sequence length="439" mass="47081">MVDMLNGANTVFLIVSSILVFCMTPGLAFFYGGLVSRKNVVNTMFSVFIICGVAVLLFCFVGYELCFNGDIGGIIGQVKHLFLSGVNIGSIVNKDAGINLGTYLIFEMMFALITPALFVGAIVGRMRFNFLLVFIICWTLVIYYPLVHMVWSPSGLMFKAGVLDFAGGTVVHINAGITALILSICLGPRLKRETEHYDLPWVLLGTAILWIGWYGFNAGSALAADKIALQAFITTTVATGSAMMAWMLIEMKVDGKPTLVGVCTGALCGLVGITPGAGYVTVVGAFFIGIICTCTSFAFITHIKPKMKFDDPLDAFGCHGVSGIAGSVLTGVFATKAANSGIVENGLFYGGGVHLFLIQIMGTVVTIIFTTVLSFILIAILRCFIPMRVTEEEEIVGLDAGEHGEAVDSSAGSHEIERYRSEFQGQLAHLMGDNGPRYR</sequence>
<keyword evidence="4 9" id="KW-0812">Transmembrane</keyword>
<evidence type="ECO:0000313" key="11">
    <source>
        <dbReference type="EMBL" id="KLA47103.1"/>
    </source>
</evidence>
<feature type="domain" description="Ammonium transporter AmtB-like" evidence="10">
    <location>
        <begin position="11"/>
        <end position="406"/>
    </location>
</feature>
<dbReference type="GO" id="GO:0005886">
    <property type="term" value="C:plasma membrane"/>
    <property type="evidence" value="ECO:0007669"/>
    <property type="project" value="UniProtKB-SubCell"/>
</dbReference>
<feature type="transmembrane region" description="Helical" evidence="9">
    <location>
        <begin position="258"/>
        <end position="277"/>
    </location>
</feature>
<feature type="transmembrane region" description="Helical" evidence="9">
    <location>
        <begin position="315"/>
        <end position="335"/>
    </location>
</feature>
<dbReference type="GO" id="GO:0008519">
    <property type="term" value="F:ammonium channel activity"/>
    <property type="evidence" value="ECO:0007669"/>
    <property type="project" value="InterPro"/>
</dbReference>
<gene>
    <name evidence="11" type="ORF">LRB_1778</name>
</gene>
<evidence type="ECO:0000256" key="7">
    <source>
        <dbReference type="ARBA" id="ARBA00023177"/>
    </source>
</evidence>
<evidence type="ECO:0000256" key="1">
    <source>
        <dbReference type="ARBA" id="ARBA00004141"/>
    </source>
</evidence>
<evidence type="ECO:0000256" key="8">
    <source>
        <dbReference type="ARBA" id="ARBA00050025"/>
    </source>
</evidence>
<feature type="transmembrane region" description="Helical" evidence="9">
    <location>
        <begin position="355"/>
        <end position="381"/>
    </location>
</feature>
<accession>A0A837IU72</accession>
<keyword evidence="6 9" id="KW-0472">Membrane</keyword>
<feature type="transmembrane region" description="Helical" evidence="9">
    <location>
        <begin position="199"/>
        <end position="216"/>
    </location>
</feature>
<evidence type="ECO:0000256" key="9">
    <source>
        <dbReference type="RuleBase" id="RU362002"/>
    </source>
</evidence>
<feature type="transmembrane region" description="Helical" evidence="9">
    <location>
        <begin position="283"/>
        <end position="303"/>
    </location>
</feature>
<feature type="transmembrane region" description="Helical" evidence="9">
    <location>
        <begin position="228"/>
        <end position="249"/>
    </location>
</feature>
<evidence type="ECO:0000259" key="10">
    <source>
        <dbReference type="Pfam" id="PF00909"/>
    </source>
</evidence>
<protein>
    <recommendedName>
        <fullName evidence="8 9">Ammonium transporter</fullName>
    </recommendedName>
</protein>
<keyword evidence="7 9" id="KW-0924">Ammonia transport</keyword>
<dbReference type="InterPro" id="IPR029020">
    <property type="entry name" value="Ammonium/urea_transptr"/>
</dbReference>
<feature type="transmembrane region" description="Helical" evidence="9">
    <location>
        <begin position="44"/>
        <end position="63"/>
    </location>
</feature>
<evidence type="ECO:0000256" key="3">
    <source>
        <dbReference type="ARBA" id="ARBA00022448"/>
    </source>
</evidence>
<dbReference type="InterPro" id="IPR024041">
    <property type="entry name" value="NH4_transpt_AmtB-like_dom"/>
</dbReference>
<feature type="transmembrane region" description="Helical" evidence="9">
    <location>
        <begin position="130"/>
        <end position="151"/>
    </location>
</feature>
<feature type="transmembrane region" description="Helical" evidence="9">
    <location>
        <begin position="163"/>
        <end position="187"/>
    </location>
</feature>
<keyword evidence="3 9" id="KW-0813">Transport</keyword>
<organism evidence="11 12">
    <name type="scientific">Ligilactobacillus ruminis</name>
    <dbReference type="NCBI Taxonomy" id="1623"/>
    <lineage>
        <taxon>Bacteria</taxon>
        <taxon>Bacillati</taxon>
        <taxon>Bacillota</taxon>
        <taxon>Bacilli</taxon>
        <taxon>Lactobacillales</taxon>
        <taxon>Lactobacillaceae</taxon>
        <taxon>Ligilactobacillus</taxon>
    </lineage>
</organism>
<feature type="transmembrane region" description="Helical" evidence="9">
    <location>
        <begin position="103"/>
        <end position="123"/>
    </location>
</feature>